<dbReference type="PROSITE" id="PS50109">
    <property type="entry name" value="HIS_KIN"/>
    <property type="match status" value="1"/>
</dbReference>
<keyword evidence="5" id="KW-0597">Phosphoprotein</keyword>
<evidence type="ECO:0000256" key="4">
    <source>
        <dbReference type="ARBA" id="ARBA00022475"/>
    </source>
</evidence>
<evidence type="ECO:0000259" key="15">
    <source>
        <dbReference type="PROSITE" id="PS50109"/>
    </source>
</evidence>
<sequence>MNDETRYYLRDLLILGLIILLSVVLAEAIQFSDQKTIPDDISFLDRIVVYIFFFIPLFSLSLLISYFYRNKRNLETGRLKSSIRYRLTLSFIFVAFLPSLPILFLSSNVTGKLYERFYGIDIEEALSSGETLILNEEKPKKRLLVEKTRLLESFLRIQPLHLESLVAGASKLNLIQSDEFYVGIYEKEKPILENRALKYRPLEKNFKVFSKTSNWKEFASYRPDYCMYFIRIPFPTGNYNLQTGIRIHKDAERNVYSVISTRRNYDRADLTKEKLPYRIRLTFSIITVSIFLLAIYFSLLFARKISRPIIELANATQKISMGDTDVNLEIREAGEIGALIDSFNQMVKDLKSKDAELMQSQRIAAWKEVAQRMAHEIKNPLTPIQLSAERIRRKMNSENKEQFHEIVSSGTDTIIKQVRVLEHLVNEFSDFARMPAPKLINQNLEPILLEVVKLFEHTPKLKITMNISKGFPQLFLDQKIISRVFTNLLKNSIEAIERKREKEETPEYEGSIRISAVLSRKIIRKVAVISIEDNGIGISPELKQKVFEPYYSTKNNNTSGIGLAIVQKSVIDHNGHISVDSSSMGGCSFQIELPVS</sequence>
<dbReference type="GO" id="GO:0000155">
    <property type="term" value="F:phosphorelay sensor kinase activity"/>
    <property type="evidence" value="ECO:0007669"/>
    <property type="project" value="InterPro"/>
</dbReference>
<dbReference type="Pfam" id="PF02518">
    <property type="entry name" value="HATPase_c"/>
    <property type="match status" value="1"/>
</dbReference>
<organism evidence="17 18">
    <name type="scientific">Leptospira kirschneri str. H1</name>
    <dbReference type="NCBI Taxonomy" id="1049966"/>
    <lineage>
        <taxon>Bacteria</taxon>
        <taxon>Pseudomonadati</taxon>
        <taxon>Spirochaetota</taxon>
        <taxon>Spirochaetia</taxon>
        <taxon>Leptospirales</taxon>
        <taxon>Leptospiraceae</taxon>
        <taxon>Leptospira</taxon>
    </lineage>
</organism>
<dbReference type="PROSITE" id="PS50885">
    <property type="entry name" value="HAMP"/>
    <property type="match status" value="1"/>
</dbReference>
<evidence type="ECO:0000256" key="9">
    <source>
        <dbReference type="ARBA" id="ARBA00022777"/>
    </source>
</evidence>
<gene>
    <name evidence="17" type="ORF">LEP1GSC081_1892</name>
</gene>
<dbReference type="InterPro" id="IPR036890">
    <property type="entry name" value="HATPase_C_sf"/>
</dbReference>
<dbReference type="GO" id="GO:0005524">
    <property type="term" value="F:ATP binding"/>
    <property type="evidence" value="ECO:0007669"/>
    <property type="project" value="UniProtKB-KW"/>
</dbReference>
<comment type="catalytic activity">
    <reaction evidence="1">
        <text>ATP + protein L-histidine = ADP + protein N-phospho-L-histidine.</text>
        <dbReference type="EC" id="2.7.13.3"/>
    </reaction>
</comment>
<dbReference type="Gene3D" id="1.10.287.130">
    <property type="match status" value="1"/>
</dbReference>
<name>A0A0E2BCJ7_9LEPT</name>
<dbReference type="SUPFAM" id="SSF47384">
    <property type="entry name" value="Homodimeric domain of signal transducing histidine kinase"/>
    <property type="match status" value="1"/>
</dbReference>
<dbReference type="AlphaFoldDB" id="A0A0E2BCJ7"/>
<evidence type="ECO:0000256" key="1">
    <source>
        <dbReference type="ARBA" id="ARBA00000085"/>
    </source>
</evidence>
<evidence type="ECO:0000256" key="3">
    <source>
        <dbReference type="ARBA" id="ARBA00012438"/>
    </source>
</evidence>
<keyword evidence="10" id="KW-0067">ATP-binding</keyword>
<evidence type="ECO:0000256" key="7">
    <source>
        <dbReference type="ARBA" id="ARBA00022692"/>
    </source>
</evidence>
<evidence type="ECO:0000256" key="2">
    <source>
        <dbReference type="ARBA" id="ARBA00004651"/>
    </source>
</evidence>
<dbReference type="InterPro" id="IPR050398">
    <property type="entry name" value="HssS/ArlS-like"/>
</dbReference>
<protein>
    <recommendedName>
        <fullName evidence="3">histidine kinase</fullName>
        <ecNumber evidence="3">2.7.13.3</ecNumber>
    </recommendedName>
</protein>
<dbReference type="Proteomes" id="UP000006253">
    <property type="component" value="Unassembled WGS sequence"/>
</dbReference>
<comment type="caution">
    <text evidence="17">The sequence shown here is derived from an EMBL/GenBank/DDBJ whole genome shotgun (WGS) entry which is preliminary data.</text>
</comment>
<feature type="domain" description="Histidine kinase" evidence="15">
    <location>
        <begin position="372"/>
        <end position="596"/>
    </location>
</feature>
<keyword evidence="13 14" id="KW-0472">Membrane</keyword>
<comment type="subcellular location">
    <subcellularLocation>
        <location evidence="2">Cell membrane</location>
        <topology evidence="2">Multi-pass membrane protein</topology>
    </subcellularLocation>
</comment>
<dbReference type="EMBL" id="AHMY02000051">
    <property type="protein sequence ID" value="EKO14887.1"/>
    <property type="molecule type" value="Genomic_DNA"/>
</dbReference>
<dbReference type="RefSeq" id="WP_002079131.1">
    <property type="nucleotide sequence ID" value="NZ_AHMY02000051.1"/>
</dbReference>
<dbReference type="InterPro" id="IPR036097">
    <property type="entry name" value="HisK_dim/P_sf"/>
</dbReference>
<evidence type="ECO:0000256" key="11">
    <source>
        <dbReference type="ARBA" id="ARBA00022989"/>
    </source>
</evidence>
<dbReference type="Pfam" id="PF00512">
    <property type="entry name" value="HisKA"/>
    <property type="match status" value="1"/>
</dbReference>
<dbReference type="NCBIfam" id="NF047496">
    <property type="entry name" value="HK_LIC11548"/>
    <property type="match status" value="1"/>
</dbReference>
<dbReference type="CDD" id="cd06225">
    <property type="entry name" value="HAMP"/>
    <property type="match status" value="1"/>
</dbReference>
<feature type="transmembrane region" description="Helical" evidence="14">
    <location>
        <begin position="47"/>
        <end position="68"/>
    </location>
</feature>
<dbReference type="Gene3D" id="6.10.340.10">
    <property type="match status" value="1"/>
</dbReference>
<feature type="domain" description="HAMP" evidence="16">
    <location>
        <begin position="303"/>
        <end position="355"/>
    </location>
</feature>
<keyword evidence="8" id="KW-0547">Nucleotide-binding</keyword>
<evidence type="ECO:0000259" key="16">
    <source>
        <dbReference type="PROSITE" id="PS50885"/>
    </source>
</evidence>
<evidence type="ECO:0000313" key="18">
    <source>
        <dbReference type="Proteomes" id="UP000006253"/>
    </source>
</evidence>
<dbReference type="SMART" id="SM00304">
    <property type="entry name" value="HAMP"/>
    <property type="match status" value="1"/>
</dbReference>
<keyword evidence="6" id="KW-0808">Transferase</keyword>
<evidence type="ECO:0000256" key="13">
    <source>
        <dbReference type="ARBA" id="ARBA00023136"/>
    </source>
</evidence>
<reference evidence="17 18" key="1">
    <citation type="submission" date="2012-10" db="EMBL/GenBank/DDBJ databases">
        <authorList>
            <person name="Harkins D.M."/>
            <person name="Durkin A.S."/>
            <person name="Brinkac L.M."/>
            <person name="Selengut J.D."/>
            <person name="Sanka R."/>
            <person name="DePew J."/>
            <person name="Purushe J."/>
            <person name="Peacock S.J."/>
            <person name="Thaipadungpanit J."/>
            <person name="Wuthiekanun V.W."/>
            <person name="Day N.P."/>
            <person name="Vinetz J.M."/>
            <person name="Sutton G.G."/>
            <person name="Nelson W.C."/>
            <person name="Fouts D.E."/>
        </authorList>
    </citation>
    <scope>NUCLEOTIDE SEQUENCE [LARGE SCALE GENOMIC DNA]</scope>
    <source>
        <strain evidence="17 18">H1</strain>
    </source>
</reference>
<dbReference type="GO" id="GO:0005886">
    <property type="term" value="C:plasma membrane"/>
    <property type="evidence" value="ECO:0007669"/>
    <property type="project" value="UniProtKB-SubCell"/>
</dbReference>
<keyword evidence="7 14" id="KW-0812">Transmembrane</keyword>
<dbReference type="InterPro" id="IPR003594">
    <property type="entry name" value="HATPase_dom"/>
</dbReference>
<feature type="transmembrane region" description="Helical" evidence="14">
    <location>
        <begin position="89"/>
        <end position="107"/>
    </location>
</feature>
<evidence type="ECO:0000256" key="6">
    <source>
        <dbReference type="ARBA" id="ARBA00022679"/>
    </source>
</evidence>
<evidence type="ECO:0000256" key="10">
    <source>
        <dbReference type="ARBA" id="ARBA00022840"/>
    </source>
</evidence>
<keyword evidence="4" id="KW-1003">Cell membrane</keyword>
<dbReference type="Gene3D" id="3.30.565.10">
    <property type="entry name" value="Histidine kinase-like ATPase, C-terminal domain"/>
    <property type="match status" value="1"/>
</dbReference>
<dbReference type="PRINTS" id="PR00344">
    <property type="entry name" value="BCTRLSENSOR"/>
</dbReference>
<dbReference type="CDD" id="cd00082">
    <property type="entry name" value="HisKA"/>
    <property type="match status" value="1"/>
</dbReference>
<dbReference type="InterPro" id="IPR003661">
    <property type="entry name" value="HisK_dim/P_dom"/>
</dbReference>
<keyword evidence="11 14" id="KW-1133">Transmembrane helix</keyword>
<evidence type="ECO:0000256" key="5">
    <source>
        <dbReference type="ARBA" id="ARBA00022553"/>
    </source>
</evidence>
<evidence type="ECO:0000256" key="14">
    <source>
        <dbReference type="SAM" id="Phobius"/>
    </source>
</evidence>
<feature type="transmembrane region" description="Helical" evidence="14">
    <location>
        <begin position="281"/>
        <end position="302"/>
    </location>
</feature>
<evidence type="ECO:0000256" key="12">
    <source>
        <dbReference type="ARBA" id="ARBA00023012"/>
    </source>
</evidence>
<dbReference type="EC" id="2.7.13.3" evidence="3"/>
<dbReference type="SMART" id="SM00387">
    <property type="entry name" value="HATPase_c"/>
    <property type="match status" value="1"/>
</dbReference>
<dbReference type="PANTHER" id="PTHR45528:SF1">
    <property type="entry name" value="SENSOR HISTIDINE KINASE CPXA"/>
    <property type="match status" value="1"/>
</dbReference>
<dbReference type="PANTHER" id="PTHR45528">
    <property type="entry name" value="SENSOR HISTIDINE KINASE CPXA"/>
    <property type="match status" value="1"/>
</dbReference>
<evidence type="ECO:0000313" key="17">
    <source>
        <dbReference type="EMBL" id="EKO14887.1"/>
    </source>
</evidence>
<keyword evidence="9" id="KW-0418">Kinase</keyword>
<dbReference type="SUPFAM" id="SSF55874">
    <property type="entry name" value="ATPase domain of HSP90 chaperone/DNA topoisomerase II/histidine kinase"/>
    <property type="match status" value="1"/>
</dbReference>
<dbReference type="InterPro" id="IPR005467">
    <property type="entry name" value="His_kinase_dom"/>
</dbReference>
<dbReference type="InterPro" id="IPR003660">
    <property type="entry name" value="HAMP_dom"/>
</dbReference>
<dbReference type="SUPFAM" id="SSF158472">
    <property type="entry name" value="HAMP domain-like"/>
    <property type="match status" value="1"/>
</dbReference>
<accession>A0A0E2BCJ7</accession>
<keyword evidence="12" id="KW-0902">Two-component regulatory system</keyword>
<dbReference type="Pfam" id="PF00672">
    <property type="entry name" value="HAMP"/>
    <property type="match status" value="1"/>
</dbReference>
<feature type="transmembrane region" description="Helical" evidence="14">
    <location>
        <begin position="12"/>
        <end position="32"/>
    </location>
</feature>
<dbReference type="InterPro" id="IPR004358">
    <property type="entry name" value="Sig_transdc_His_kin-like_C"/>
</dbReference>
<dbReference type="SMART" id="SM00388">
    <property type="entry name" value="HisKA"/>
    <property type="match status" value="1"/>
</dbReference>
<proteinExistence type="predicted"/>
<evidence type="ECO:0000256" key="8">
    <source>
        <dbReference type="ARBA" id="ARBA00022741"/>
    </source>
</evidence>